<organism evidence="3 4">
    <name type="scientific">Rhodoplanes elegans</name>
    <dbReference type="NCBI Taxonomy" id="29408"/>
    <lineage>
        <taxon>Bacteria</taxon>
        <taxon>Pseudomonadati</taxon>
        <taxon>Pseudomonadota</taxon>
        <taxon>Alphaproteobacteria</taxon>
        <taxon>Hyphomicrobiales</taxon>
        <taxon>Nitrobacteraceae</taxon>
        <taxon>Rhodoplanes</taxon>
    </lineage>
</organism>
<evidence type="ECO:0000256" key="2">
    <source>
        <dbReference type="SAM" id="Phobius"/>
    </source>
</evidence>
<reference evidence="3 4" key="1">
    <citation type="submission" date="2017-07" db="EMBL/GenBank/DDBJ databases">
        <title>Draft Genome Sequences of Select Purple Nonsulfur Bacteria.</title>
        <authorList>
            <person name="Lasarre B."/>
            <person name="Mckinlay J.B."/>
        </authorList>
    </citation>
    <scope>NUCLEOTIDE SEQUENCE [LARGE SCALE GENOMIC DNA]</scope>
    <source>
        <strain evidence="3 4">DSM 11907</strain>
    </source>
</reference>
<dbReference type="InterPro" id="IPR007060">
    <property type="entry name" value="FtsL/DivIC"/>
</dbReference>
<dbReference type="AlphaFoldDB" id="A0A327KNU5"/>
<evidence type="ECO:0000256" key="1">
    <source>
        <dbReference type="SAM" id="Coils"/>
    </source>
</evidence>
<dbReference type="EMBL" id="NPEU01000053">
    <property type="protein sequence ID" value="RAI40021.1"/>
    <property type="molecule type" value="Genomic_DNA"/>
</dbReference>
<comment type="caution">
    <text evidence="3">The sequence shown here is derived from an EMBL/GenBank/DDBJ whole genome shotgun (WGS) entry which is preliminary data.</text>
</comment>
<gene>
    <name evidence="3" type="ORF">CH338_07485</name>
</gene>
<feature type="coiled-coil region" evidence="1">
    <location>
        <begin position="41"/>
        <end position="75"/>
    </location>
</feature>
<name>A0A327KNU5_9BRAD</name>
<evidence type="ECO:0008006" key="5">
    <source>
        <dbReference type="Google" id="ProtNLM"/>
    </source>
</evidence>
<sequence>MVSRPRIRSIVTALCLYVLASLMIGYFGINAYTGSRGINARKDLDAQIAELTADLAVAKAEREVWQRRVALLKSESLDPDLLDERARSLLNFVDRRDIVMIVKSR</sequence>
<dbReference type="Proteomes" id="UP000248863">
    <property type="component" value="Unassembled WGS sequence"/>
</dbReference>
<keyword evidence="2" id="KW-0812">Transmembrane</keyword>
<accession>A0A327KNU5</accession>
<feature type="transmembrane region" description="Helical" evidence="2">
    <location>
        <begin position="7"/>
        <end position="29"/>
    </location>
</feature>
<keyword evidence="1" id="KW-0175">Coiled coil</keyword>
<dbReference type="OrthoDB" id="9815600at2"/>
<keyword evidence="4" id="KW-1185">Reference proteome</keyword>
<keyword evidence="2" id="KW-0472">Membrane</keyword>
<dbReference type="Pfam" id="PF04977">
    <property type="entry name" value="DivIC"/>
    <property type="match status" value="1"/>
</dbReference>
<proteinExistence type="predicted"/>
<keyword evidence="2" id="KW-1133">Transmembrane helix</keyword>
<evidence type="ECO:0000313" key="3">
    <source>
        <dbReference type="EMBL" id="RAI40021.1"/>
    </source>
</evidence>
<evidence type="ECO:0000313" key="4">
    <source>
        <dbReference type="Proteomes" id="UP000248863"/>
    </source>
</evidence>
<protein>
    <recommendedName>
        <fullName evidence="5">Septation inhibitor protein</fullName>
    </recommendedName>
</protein>